<evidence type="ECO:0000313" key="2">
    <source>
        <dbReference type="EMBL" id="SFT40505.1"/>
    </source>
</evidence>
<keyword evidence="1" id="KW-0472">Membrane</keyword>
<gene>
    <name evidence="2" type="ORF">SAMN05216474_0378</name>
</gene>
<accession>A0A1I6XPY4</accession>
<dbReference type="Proteomes" id="UP000236454">
    <property type="component" value="Unassembled WGS sequence"/>
</dbReference>
<evidence type="ECO:0000256" key="1">
    <source>
        <dbReference type="SAM" id="Phobius"/>
    </source>
</evidence>
<evidence type="ECO:0000313" key="3">
    <source>
        <dbReference type="Proteomes" id="UP000236454"/>
    </source>
</evidence>
<keyword evidence="3" id="KW-1185">Reference proteome</keyword>
<keyword evidence="1" id="KW-1133">Transmembrane helix</keyword>
<proteinExistence type="predicted"/>
<name>A0A1I6XPY4_9FLAO</name>
<organism evidence="2 3">
    <name type="scientific">Lishizhenia tianjinensis</name>
    <dbReference type="NCBI Taxonomy" id="477690"/>
    <lineage>
        <taxon>Bacteria</taxon>
        <taxon>Pseudomonadati</taxon>
        <taxon>Bacteroidota</taxon>
        <taxon>Flavobacteriia</taxon>
        <taxon>Flavobacteriales</taxon>
        <taxon>Crocinitomicaceae</taxon>
        <taxon>Lishizhenia</taxon>
    </lineage>
</organism>
<dbReference type="EMBL" id="FPAS01000001">
    <property type="protein sequence ID" value="SFT40505.1"/>
    <property type="molecule type" value="Genomic_DNA"/>
</dbReference>
<keyword evidence="1" id="KW-0812">Transmembrane</keyword>
<protein>
    <submittedName>
        <fullName evidence="2">Uncharacterized protein</fullName>
    </submittedName>
</protein>
<dbReference type="AlphaFoldDB" id="A0A1I6XPY4"/>
<dbReference type="STRING" id="477690.SAMN05216474_0378"/>
<feature type="transmembrane region" description="Helical" evidence="1">
    <location>
        <begin position="48"/>
        <end position="66"/>
    </location>
</feature>
<reference evidence="2 3" key="1">
    <citation type="submission" date="2016-10" db="EMBL/GenBank/DDBJ databases">
        <authorList>
            <person name="de Groot N.N."/>
        </authorList>
    </citation>
    <scope>NUCLEOTIDE SEQUENCE [LARGE SCALE GENOMIC DNA]</scope>
    <source>
        <strain evidence="2 3">CGMCC 1.7005</strain>
    </source>
</reference>
<sequence>MKEENNIFNQFKPSEKPGIPAGYFEQLQKELNQSITPGESQRKSSLKLVLYSVASVAAVLLLFFTLTHKEITTTPSVADIKEINTQEIDGYIEDNIQNFDEELFVEAGYIASATPSAVENIDQQLDALDLDDISNYLSDDDDFTLEDF</sequence>
<dbReference type="RefSeq" id="WP_090245712.1">
    <property type="nucleotide sequence ID" value="NZ_FPAS01000001.1"/>
</dbReference>